<sequence length="164" mass="18682">MLLPNNRSGKFIVLAALALVAVALLFNLLMNKFFVTERGPKVSCAAFFLAKNEFRTKGVMSLHIDGVSRGRMHISATVRDDMGVVKYNLLRNVNFEYRYEGNGYIDLQLMDVNNIANDNMPNELFNQSIFDFSVKNRQLRITEVGDGYLLWNAFSPVMMCIRSQ</sequence>
<protein>
    <submittedName>
        <fullName evidence="2">Uncharacterized protein</fullName>
    </submittedName>
</protein>
<dbReference type="EMBL" id="CP054160">
    <property type="protein sequence ID" value="QKJ60474.1"/>
    <property type="molecule type" value="Genomic_DNA"/>
</dbReference>
<accession>A0AAE7EKC9</accession>
<organism evidence="2 3">
    <name type="scientific">Serratia fonticola</name>
    <dbReference type="NCBI Taxonomy" id="47917"/>
    <lineage>
        <taxon>Bacteria</taxon>
        <taxon>Pseudomonadati</taxon>
        <taxon>Pseudomonadota</taxon>
        <taxon>Gammaproteobacteria</taxon>
        <taxon>Enterobacterales</taxon>
        <taxon>Yersiniaceae</taxon>
        <taxon>Serratia</taxon>
    </lineage>
</organism>
<dbReference type="Proteomes" id="UP000503464">
    <property type="component" value="Chromosome"/>
</dbReference>
<keyword evidence="1" id="KW-0812">Transmembrane</keyword>
<gene>
    <name evidence="2" type="ORF">G9399_22030</name>
</gene>
<feature type="transmembrane region" description="Helical" evidence="1">
    <location>
        <begin position="12"/>
        <end position="30"/>
    </location>
</feature>
<evidence type="ECO:0000313" key="2">
    <source>
        <dbReference type="EMBL" id="QKJ60474.1"/>
    </source>
</evidence>
<keyword evidence="1" id="KW-0472">Membrane</keyword>
<dbReference type="RefSeq" id="WP_138106260.1">
    <property type="nucleotide sequence ID" value="NZ_CP023956.1"/>
</dbReference>
<keyword evidence="1" id="KW-1133">Transmembrane helix</keyword>
<evidence type="ECO:0000313" key="3">
    <source>
        <dbReference type="Proteomes" id="UP000503464"/>
    </source>
</evidence>
<evidence type="ECO:0000256" key="1">
    <source>
        <dbReference type="SAM" id="Phobius"/>
    </source>
</evidence>
<reference evidence="3" key="1">
    <citation type="submission" date="2020-03" db="EMBL/GenBank/DDBJ databases">
        <title>Genome sequences of seven Enterobacteriaceae strains isolated from Canadian wastewater treatment facilities.</title>
        <authorList>
            <person name="Huang H."/>
            <person name="Chmara J.T."/>
            <person name="Duceppe M.-O."/>
        </authorList>
    </citation>
    <scope>NUCLEOTIDE SEQUENCE [LARGE SCALE GENOMIC DNA]</scope>
    <source>
        <strain evidence="3">Biosolid 3</strain>
    </source>
</reference>
<proteinExistence type="predicted"/>
<name>A0AAE7EKC9_SERFO</name>
<dbReference type="AlphaFoldDB" id="A0AAE7EKC9"/>